<proteinExistence type="predicted"/>
<organism evidence="2 3">
    <name type="scientific">Panacibacter microcysteis</name>
    <dbReference type="NCBI Taxonomy" id="2793269"/>
    <lineage>
        <taxon>Bacteria</taxon>
        <taxon>Pseudomonadati</taxon>
        <taxon>Bacteroidota</taxon>
        <taxon>Chitinophagia</taxon>
        <taxon>Chitinophagales</taxon>
        <taxon>Chitinophagaceae</taxon>
        <taxon>Panacibacter</taxon>
    </lineage>
</organism>
<dbReference type="Gene3D" id="3.40.630.10">
    <property type="entry name" value="Zn peptidases"/>
    <property type="match status" value="1"/>
</dbReference>
<keyword evidence="1" id="KW-0732">Signal</keyword>
<dbReference type="Proteomes" id="UP000628448">
    <property type="component" value="Unassembled WGS sequence"/>
</dbReference>
<dbReference type="AlphaFoldDB" id="A0A931E7L0"/>
<feature type="signal peptide" evidence="1">
    <location>
        <begin position="1"/>
        <end position="18"/>
    </location>
</feature>
<gene>
    <name evidence="2" type="ORF">I5907_10890</name>
</gene>
<reference evidence="2" key="1">
    <citation type="submission" date="2020-11" db="EMBL/GenBank/DDBJ databases">
        <title>Bacterial whole genome sequence for Panacibacter sp. DH6.</title>
        <authorList>
            <person name="Le V."/>
            <person name="Ko S."/>
            <person name="Ahn C.-Y."/>
            <person name="Oh H.-M."/>
        </authorList>
    </citation>
    <scope>NUCLEOTIDE SEQUENCE</scope>
    <source>
        <strain evidence="2">DH6</strain>
    </source>
</reference>
<keyword evidence="3" id="KW-1185">Reference proteome</keyword>
<dbReference type="CDD" id="cd06241">
    <property type="entry name" value="M14-like"/>
    <property type="match status" value="1"/>
</dbReference>
<evidence type="ECO:0000256" key="1">
    <source>
        <dbReference type="SAM" id="SignalP"/>
    </source>
</evidence>
<comment type="caution">
    <text evidence="2">The sequence shown here is derived from an EMBL/GenBank/DDBJ whole genome shotgun (WGS) entry which is preliminary data.</text>
</comment>
<dbReference type="SUPFAM" id="SSF53187">
    <property type="entry name" value="Zn-dependent exopeptidases"/>
    <property type="match status" value="1"/>
</dbReference>
<evidence type="ECO:0000313" key="2">
    <source>
        <dbReference type="EMBL" id="MBG9376745.1"/>
    </source>
</evidence>
<feature type="chain" id="PRO_5036840334" evidence="1">
    <location>
        <begin position="19"/>
        <end position="575"/>
    </location>
</feature>
<protein>
    <submittedName>
        <fullName evidence="2">M14 family metallopeptidase</fullName>
    </submittedName>
</protein>
<name>A0A931E7L0_9BACT</name>
<evidence type="ECO:0000313" key="3">
    <source>
        <dbReference type="Proteomes" id="UP000628448"/>
    </source>
</evidence>
<sequence>MKNLIISIFLLSSSVLSAQQFTTTFEKSNGLESATYIECNNYYRILSDNFNAINIKKFYTTDAGYPLNLIIYDKSRQFNPKKWKEENKVIILVNNGIHPGEPDGIDASMMFIRDLATGKLNAPGNVVIAIIPIYNIGGSLNRNAFSRVNQDGPASYGFRGNAQNLDLNRDFVKSDSKNAKAFAEIFHWLDPDIMLDNHVSDGADYQHTMTMLTTQHNKLGGETGAFLHDVFEPALYKSMQQKNWPMCPYVNFEEGNVEKGWDAFYDPPRYSSGYAALFQTIAFVPETHMLKPFAQRVKSTYAFMQAIMEQAGAFGKDIIAKRKASVEAIKKQQVFAIGWKVDSSRHDMISFKGYAAAYKKSDVTGMQRLYYNHNKPFEQQVNFYNYFIPTLTIQKPKAYIIPQGWGKAIGLLTLNGVKMQQLKRDTTMMINFYHIDDYKSLPRPYEGHHFNYNVKVSERHDTIHFLKGDYIIYTGQRADRYIVETLEPQADDSYFHWNFFDAILQQKEGYSGYRWEDVAAGYLAQHPELKTKLDEKRMTDTAFAANADAQLDFVYKNSPYYEPAHLRYPVYRLMK</sequence>
<dbReference type="EMBL" id="JADWYR010000001">
    <property type="protein sequence ID" value="MBG9376745.1"/>
    <property type="molecule type" value="Genomic_DNA"/>
</dbReference>
<accession>A0A931E7L0</accession>
<dbReference type="RefSeq" id="WP_196990742.1">
    <property type="nucleotide sequence ID" value="NZ_JADWYR010000001.1"/>
</dbReference>